<dbReference type="PROSITE" id="PS00092">
    <property type="entry name" value="N6_MTASE"/>
    <property type="match status" value="1"/>
</dbReference>
<dbReference type="InterPro" id="IPR007848">
    <property type="entry name" value="Small_mtfrase_dom"/>
</dbReference>
<dbReference type="RefSeq" id="WP_112281334.1">
    <property type="nucleotide sequence ID" value="NZ_MASW01000002.1"/>
</dbReference>
<keyword evidence="2 6" id="KW-0489">Methyltransferase</keyword>
<comment type="caution">
    <text evidence="6">The sequence shown here is derived from an EMBL/GenBank/DDBJ whole genome shotgun (WGS) entry which is preliminary data.</text>
</comment>
<keyword evidence="3 6" id="KW-0808">Transferase</keyword>
<accession>A0A2V4B023</accession>
<reference evidence="6 7" key="1">
    <citation type="submission" date="2016-07" db="EMBL/GenBank/DDBJ databases">
        <title>Draft genome sequence of Prauserella muralis DSM 45305, isolated from a mould-covered wall in an indoor environment.</title>
        <authorList>
            <person name="Ruckert C."/>
            <person name="Albersmeier A."/>
            <person name="Jiang C.-L."/>
            <person name="Jiang Y."/>
            <person name="Kalinowski J."/>
            <person name="Schneider O."/>
            <person name="Winkler A."/>
            <person name="Zotchev S.B."/>
        </authorList>
    </citation>
    <scope>NUCLEOTIDE SEQUENCE [LARGE SCALE GENOMIC DNA]</scope>
    <source>
        <strain evidence="6 7">DSM 45305</strain>
    </source>
</reference>
<proteinExistence type="inferred from homology"/>
<evidence type="ECO:0000256" key="3">
    <source>
        <dbReference type="ARBA" id="ARBA00022679"/>
    </source>
</evidence>
<keyword evidence="7" id="KW-1185">Reference proteome</keyword>
<gene>
    <name evidence="6" type="ORF">BAY60_12880</name>
</gene>
<evidence type="ECO:0000313" key="7">
    <source>
        <dbReference type="Proteomes" id="UP000249915"/>
    </source>
</evidence>
<protein>
    <submittedName>
        <fullName evidence="6">Methyltransferase</fullName>
    </submittedName>
</protein>
<dbReference type="EMBL" id="MASW01000002">
    <property type="protein sequence ID" value="PXY27333.1"/>
    <property type="molecule type" value="Genomic_DNA"/>
</dbReference>
<dbReference type="CDD" id="cd02440">
    <property type="entry name" value="AdoMet_MTases"/>
    <property type="match status" value="1"/>
</dbReference>
<dbReference type="GO" id="GO:0008276">
    <property type="term" value="F:protein methyltransferase activity"/>
    <property type="evidence" value="ECO:0007669"/>
    <property type="project" value="TreeGrafter"/>
</dbReference>
<dbReference type="InterPro" id="IPR052190">
    <property type="entry name" value="Euk-Arch_PrmC-MTase"/>
</dbReference>
<dbReference type="NCBIfam" id="TIGR00537">
    <property type="entry name" value="hemK_rel_arch"/>
    <property type="match status" value="1"/>
</dbReference>
<dbReference type="SUPFAM" id="SSF53335">
    <property type="entry name" value="S-adenosyl-L-methionine-dependent methyltransferases"/>
    <property type="match status" value="1"/>
</dbReference>
<comment type="similarity">
    <text evidence="1">Belongs to the eukaryotic/archaeal PrmC-related family.</text>
</comment>
<feature type="domain" description="Methyltransferase small" evidence="5">
    <location>
        <begin position="15"/>
        <end position="159"/>
    </location>
</feature>
<dbReference type="InterPro" id="IPR029063">
    <property type="entry name" value="SAM-dependent_MTases_sf"/>
</dbReference>
<sequence>MWLLRTPGVYRPQEDTGLLAEAVRTAAVPAGASVLDVGTGSGALAVAAARAGAGRVVALDVSRRAVASAWLNARLRGLPVTVRRGDVTDTIHHGPFDVVIANPPYVPAFRTRSRRWDAGGDGRSVLDPLCAQAPRLLSAEGFLLLVQSALSGVEQTLTALRDSGLKTSVVARRWLPFGPVLRERAAFLEHCGLIEPGEREEELVVIRADRPGERGPGAT</sequence>
<dbReference type="PANTHER" id="PTHR45875:SF1">
    <property type="entry name" value="METHYLTRANSFERASE N6AMT1"/>
    <property type="match status" value="1"/>
</dbReference>
<evidence type="ECO:0000256" key="4">
    <source>
        <dbReference type="ARBA" id="ARBA00022691"/>
    </source>
</evidence>
<name>A0A2V4B023_9PSEU</name>
<dbReference type="Proteomes" id="UP000249915">
    <property type="component" value="Unassembled WGS sequence"/>
</dbReference>
<evidence type="ECO:0000313" key="6">
    <source>
        <dbReference type="EMBL" id="PXY27333.1"/>
    </source>
</evidence>
<dbReference type="PANTHER" id="PTHR45875">
    <property type="entry name" value="METHYLTRANSFERASE N6AMT1"/>
    <property type="match status" value="1"/>
</dbReference>
<dbReference type="AlphaFoldDB" id="A0A2V4B023"/>
<dbReference type="GO" id="GO:0008757">
    <property type="term" value="F:S-adenosylmethionine-dependent methyltransferase activity"/>
    <property type="evidence" value="ECO:0007669"/>
    <property type="project" value="TreeGrafter"/>
</dbReference>
<keyword evidence="4" id="KW-0949">S-adenosyl-L-methionine</keyword>
<evidence type="ECO:0000256" key="2">
    <source>
        <dbReference type="ARBA" id="ARBA00022603"/>
    </source>
</evidence>
<dbReference type="InterPro" id="IPR002052">
    <property type="entry name" value="DNA_methylase_N6_adenine_CS"/>
</dbReference>
<organism evidence="6 7">
    <name type="scientific">Prauserella muralis</name>
    <dbReference type="NCBI Taxonomy" id="588067"/>
    <lineage>
        <taxon>Bacteria</taxon>
        <taxon>Bacillati</taxon>
        <taxon>Actinomycetota</taxon>
        <taxon>Actinomycetes</taxon>
        <taxon>Pseudonocardiales</taxon>
        <taxon>Pseudonocardiaceae</taxon>
        <taxon>Prauserella</taxon>
    </lineage>
</organism>
<dbReference type="Pfam" id="PF05175">
    <property type="entry name" value="MTS"/>
    <property type="match status" value="1"/>
</dbReference>
<dbReference type="GO" id="GO:0035657">
    <property type="term" value="C:eRF1 methyltransferase complex"/>
    <property type="evidence" value="ECO:0007669"/>
    <property type="project" value="TreeGrafter"/>
</dbReference>
<dbReference type="Gene3D" id="3.40.50.150">
    <property type="entry name" value="Vaccinia Virus protein VP39"/>
    <property type="match status" value="1"/>
</dbReference>
<dbReference type="GO" id="GO:0008170">
    <property type="term" value="F:N-methyltransferase activity"/>
    <property type="evidence" value="ECO:0007669"/>
    <property type="project" value="UniProtKB-ARBA"/>
</dbReference>
<dbReference type="GO" id="GO:0003676">
    <property type="term" value="F:nucleic acid binding"/>
    <property type="evidence" value="ECO:0007669"/>
    <property type="project" value="InterPro"/>
</dbReference>
<dbReference type="OrthoDB" id="8746524at2"/>
<evidence type="ECO:0000256" key="1">
    <source>
        <dbReference type="ARBA" id="ARBA00006149"/>
    </source>
</evidence>
<dbReference type="GO" id="GO:0032259">
    <property type="term" value="P:methylation"/>
    <property type="evidence" value="ECO:0007669"/>
    <property type="project" value="UniProtKB-KW"/>
</dbReference>
<evidence type="ECO:0000259" key="5">
    <source>
        <dbReference type="Pfam" id="PF05175"/>
    </source>
</evidence>
<dbReference type="InterPro" id="IPR004557">
    <property type="entry name" value="PrmC-related"/>
</dbReference>